<keyword evidence="1 2" id="KW-0396">Initiation factor</keyword>
<evidence type="ECO:0000313" key="2">
    <source>
        <dbReference type="EMBL" id="AYV78973.1"/>
    </source>
</evidence>
<protein>
    <submittedName>
        <fullName evidence="2">Translation initiation factor 4E</fullName>
    </submittedName>
</protein>
<dbReference type="GO" id="GO:0000340">
    <property type="term" value="F:RNA 7-methylguanosine cap binding"/>
    <property type="evidence" value="ECO:0007669"/>
    <property type="project" value="TreeGrafter"/>
</dbReference>
<dbReference type="Pfam" id="PF01652">
    <property type="entry name" value="IF4E"/>
    <property type="match status" value="1"/>
</dbReference>
<dbReference type="Gene3D" id="3.30.760.10">
    <property type="entry name" value="RNA Cap, Translation Initiation Factor Eif4e"/>
    <property type="match status" value="1"/>
</dbReference>
<organism evidence="2">
    <name type="scientific">Edafosvirus sp</name>
    <dbReference type="NCBI Taxonomy" id="2487765"/>
    <lineage>
        <taxon>Viruses</taxon>
        <taxon>Varidnaviria</taxon>
        <taxon>Bamfordvirae</taxon>
        <taxon>Nucleocytoviricota</taxon>
        <taxon>Megaviricetes</taxon>
        <taxon>Imitervirales</taxon>
        <taxon>Mimiviridae</taxon>
        <taxon>Klosneuvirinae</taxon>
    </lineage>
</organism>
<sequence length="265" mass="30754">MTKQIDKKKRGKIIIDNDIGLPKSNRYDLFQEEEEDDKIKVKESIIVQPKIEPIVTKTTTEEIVSKTKTWAEKVKTTVPPATDIKPPPIKVPAVPINNNDPAENGSLMKLNAQWDLWIHEVDSKDWSLAGYQKLYSINNLSNFWSVFNNFNKFNLRGFHFFIMRQNVQPIWEDLNNRNGGVCSIKVDISKSYDTYTDLCMHTLNETIVKNMDDITGISFSPKNNWAIIKLWNRDKNNDISNLLLPELQQKYAESGIRYKVNMPEY</sequence>
<proteinExistence type="inferred from homology"/>
<accession>A0A3G4ZZG8</accession>
<dbReference type="PANTHER" id="PTHR11960">
    <property type="entry name" value="EUKARYOTIC TRANSLATION INITIATION FACTOR 4E RELATED"/>
    <property type="match status" value="1"/>
</dbReference>
<evidence type="ECO:0000256" key="1">
    <source>
        <dbReference type="RuleBase" id="RU004374"/>
    </source>
</evidence>
<dbReference type="SUPFAM" id="SSF55418">
    <property type="entry name" value="eIF4e-like"/>
    <property type="match status" value="1"/>
</dbReference>
<reference evidence="2" key="1">
    <citation type="submission" date="2018-10" db="EMBL/GenBank/DDBJ databases">
        <title>Hidden diversity of soil giant viruses.</title>
        <authorList>
            <person name="Schulz F."/>
            <person name="Alteio L."/>
            <person name="Goudeau D."/>
            <person name="Ryan E.M."/>
            <person name="Malmstrom R.R."/>
            <person name="Blanchard J."/>
            <person name="Woyke T."/>
        </authorList>
    </citation>
    <scope>NUCLEOTIDE SEQUENCE</scope>
    <source>
        <strain evidence="2">EDV1</strain>
    </source>
</reference>
<dbReference type="InterPro" id="IPR023398">
    <property type="entry name" value="TIF_eIF4e-like"/>
</dbReference>
<gene>
    <name evidence="2" type="ORF">Edafosvirus64_2</name>
</gene>
<dbReference type="InterPro" id="IPR001040">
    <property type="entry name" value="TIF_eIF_4E"/>
</dbReference>
<keyword evidence="1" id="KW-0694">RNA-binding</keyword>
<name>A0A3G4ZZG8_9VIRU</name>
<dbReference type="EMBL" id="MK072129">
    <property type="protein sequence ID" value="AYV78973.1"/>
    <property type="molecule type" value="Genomic_DNA"/>
</dbReference>
<keyword evidence="1" id="KW-0648">Protein biosynthesis</keyword>
<comment type="similarity">
    <text evidence="1">Belongs to the eukaryotic initiation factor 4E family.</text>
</comment>